<name>A0ABX4H4I5_9BACT</name>
<comment type="caution">
    <text evidence="3">The sequence shown here is derived from an EMBL/GenBank/DDBJ whole genome shotgun (WGS) entry which is preliminary data.</text>
</comment>
<dbReference type="Pfam" id="PF04200">
    <property type="entry name" value="Lipoprotein_17"/>
    <property type="match status" value="3"/>
</dbReference>
<evidence type="ECO:0000256" key="1">
    <source>
        <dbReference type="SAM" id="MobiDB-lite"/>
    </source>
</evidence>
<feature type="domain" description="Lipoprotein-associated type-17" evidence="2">
    <location>
        <begin position="293"/>
        <end position="385"/>
    </location>
</feature>
<evidence type="ECO:0000259" key="2">
    <source>
        <dbReference type="Pfam" id="PF04200"/>
    </source>
</evidence>
<accession>A0ABX4H4I5</accession>
<evidence type="ECO:0000313" key="4">
    <source>
        <dbReference type="Proteomes" id="UP000217033"/>
    </source>
</evidence>
<protein>
    <recommendedName>
        <fullName evidence="2">Lipoprotein-associated type-17 domain-containing protein</fullName>
    </recommendedName>
</protein>
<dbReference type="EMBL" id="NQMN01000002">
    <property type="protein sequence ID" value="PAF54717.1"/>
    <property type="molecule type" value="Genomic_DNA"/>
</dbReference>
<dbReference type="RefSeq" id="WP_084231953.1">
    <property type="nucleotide sequence ID" value="NZ_NQMN01000002.1"/>
</dbReference>
<gene>
    <name evidence="3" type="ORF">CJF60_03180</name>
</gene>
<keyword evidence="4" id="KW-1185">Reference proteome</keyword>
<dbReference type="InterPro" id="IPR007326">
    <property type="entry name" value="Lipoprotein-assoc_dom"/>
</dbReference>
<feature type="region of interest" description="Disordered" evidence="1">
    <location>
        <begin position="900"/>
        <end position="919"/>
    </location>
</feature>
<feature type="domain" description="Lipoprotein-associated type-17" evidence="2">
    <location>
        <begin position="176"/>
        <end position="242"/>
    </location>
</feature>
<organism evidence="3 4">
    <name type="scientific">Mycoplasmopsis agassizii</name>
    <dbReference type="NCBI Taxonomy" id="33922"/>
    <lineage>
        <taxon>Bacteria</taxon>
        <taxon>Bacillati</taxon>
        <taxon>Mycoplasmatota</taxon>
        <taxon>Mycoplasmoidales</taxon>
        <taxon>Metamycoplasmataceae</taxon>
        <taxon>Mycoplasmopsis</taxon>
    </lineage>
</organism>
<proteinExistence type="predicted"/>
<sequence length="919" mass="99806">MTTNKIKTKEGYQKDMKKSFKKSFLILAGTVSVSILTTAIACAGQQISTIENNKKTLIKIVDEIKSKTYEAKNQYKSKAELITALTASNVKSDKVAFDALLKTSPPFGESKLLDVSVSSANKASGATTGVVTLTLTYGEGNDITQSKVDMNVNFTTPAEVVRKTKTQIAKEWYSQKVGTTLIALSSLSTKKASEVTSADFASFYTIPTELTDTTVDIKLLDEPAKSDSNGTLSIKVTLKASDGKLYKTDGTLVESTATDAGKIVSVSGLKASDPVVQNATKFYTESVKDHLLKVENSAALAGLKPSKVNATTHKTDLEKLFPLLKGDSSIPDASVEVSIVEANDEQNSLKVKVTLKADDKYFSEAGIKETDISKAGKEVTITGFLNEEKFALAAYKALKVGDDSSKLLFEFTGTENSEEISKKMASQVVDSDFDTLNSVLKTNGYPEKNSLDKLNDPLKNAGFKFEIIKHTPANNNINWDNTRGSLQVELLLSSTNNGVTKYWKYADVNHDETNITVTAQDSKEGATGREAAISGFVTGRAYLTPILSSYNYKNSFTSADEENIKKLSNVFNPISTTSTSEAQTTNPLKDLVESLNALKASGTGDIDVNSVVGYHLSPIADENKWTVKSVYDQDKVASVEATFKIKSDLNEVTDAEIGIKSTNDFAEYTPYFMTVKVPNNETDIVSAGTDKNVHIGIENFANYTNWKRLIQKVATVFKTSDEKLDEFSNALGLKMVEAALKNPSLTEKTTTFYINPYPMSQLPSEVTVRTGNTKVNGIGSNQETLLLGGWAGYTSNSNKVKENGKPWTNGGNGVSRNYFEYDNIKWYFYGLFEVRDPGHGFAANGTTAVRIKRSLFDSVVRPVANNGHTVSDAHKYKNNTAIAIRFLLEAIITKDTMVRNATPSSSSGSANTGTASTTT</sequence>
<dbReference type="Proteomes" id="UP000217033">
    <property type="component" value="Unassembled WGS sequence"/>
</dbReference>
<evidence type="ECO:0000313" key="3">
    <source>
        <dbReference type="EMBL" id="PAF54717.1"/>
    </source>
</evidence>
<reference evidence="3" key="1">
    <citation type="submission" date="2017-08" db="EMBL/GenBank/DDBJ databases">
        <authorList>
            <person name="Alvarez-Ponce D."/>
            <person name="Weitzman C.L."/>
            <person name="Tillett R.L."/>
            <person name="Sandmeier F.C."/>
            <person name="Tracy C.R."/>
        </authorList>
    </citation>
    <scope>NUCLEOTIDE SEQUENCE [LARGE SCALE GENOMIC DNA]</scope>
    <source>
        <strain evidence="3">PS6</strain>
    </source>
</reference>
<feature type="domain" description="Lipoprotein-associated type-17" evidence="2">
    <location>
        <begin position="415"/>
        <end position="499"/>
    </location>
</feature>